<evidence type="ECO:0000256" key="1">
    <source>
        <dbReference type="SAM" id="MobiDB-lite"/>
    </source>
</evidence>
<dbReference type="EMBL" id="JAAKZF010000035">
    <property type="protein sequence ID" value="NGO53672.1"/>
    <property type="molecule type" value="Genomic_DNA"/>
</dbReference>
<feature type="region of interest" description="Disordered" evidence="1">
    <location>
        <begin position="13"/>
        <end position="65"/>
    </location>
</feature>
<sequence length="65" mass="7414">MSGIEFQDVFEPYYAGRKNPMPHEQAAKDKDANREEIEHQLADRAKRSKKLKSAAAAVKHPKPPR</sequence>
<dbReference type="AlphaFoldDB" id="A0A6G4WFV2"/>
<dbReference type="Proteomes" id="UP001642900">
    <property type="component" value="Unassembled WGS sequence"/>
</dbReference>
<proteinExistence type="predicted"/>
<reference evidence="2 3" key="1">
    <citation type="submission" date="2020-02" db="EMBL/GenBank/DDBJ databases">
        <title>Genome sequence of strain CCNWXJ40-4.</title>
        <authorList>
            <person name="Gao J."/>
            <person name="Sun J."/>
        </authorList>
    </citation>
    <scope>NUCLEOTIDE SEQUENCE [LARGE SCALE GENOMIC DNA]</scope>
    <source>
        <strain evidence="2 3">CCNWXJ 40-4</strain>
    </source>
</reference>
<protein>
    <submittedName>
        <fullName evidence="2">Uncharacterized protein</fullName>
    </submittedName>
</protein>
<comment type="caution">
    <text evidence="2">The sequence shown here is derived from an EMBL/GenBank/DDBJ whole genome shotgun (WGS) entry which is preliminary data.</text>
</comment>
<dbReference type="RefSeq" id="WP_165031272.1">
    <property type="nucleotide sequence ID" value="NZ_JAAKZF010000035.1"/>
</dbReference>
<organism evidence="2 3">
    <name type="scientific">Allomesorhizobium camelthorni</name>
    <dbReference type="NCBI Taxonomy" id="475069"/>
    <lineage>
        <taxon>Bacteria</taxon>
        <taxon>Pseudomonadati</taxon>
        <taxon>Pseudomonadota</taxon>
        <taxon>Alphaproteobacteria</taxon>
        <taxon>Hyphomicrobiales</taxon>
        <taxon>Phyllobacteriaceae</taxon>
        <taxon>Allomesorhizobium</taxon>
    </lineage>
</organism>
<evidence type="ECO:0000313" key="3">
    <source>
        <dbReference type="Proteomes" id="UP001642900"/>
    </source>
</evidence>
<keyword evidence="3" id="KW-1185">Reference proteome</keyword>
<name>A0A6G4WFV2_9HYPH</name>
<feature type="compositionally biased region" description="Basic and acidic residues" evidence="1">
    <location>
        <begin position="25"/>
        <end position="45"/>
    </location>
</feature>
<gene>
    <name evidence="2" type="ORF">G6N73_21320</name>
</gene>
<evidence type="ECO:0000313" key="2">
    <source>
        <dbReference type="EMBL" id="NGO53672.1"/>
    </source>
</evidence>
<accession>A0A6G4WFV2</accession>